<feature type="compositionally biased region" description="Basic and acidic residues" evidence="1">
    <location>
        <begin position="222"/>
        <end position="231"/>
    </location>
</feature>
<sequence>MFEGAPADRASKRSLGTFGQFKRLPQTSDQCSLGRFGTLVGSSASRIQEEWREKDAWTAVSITAGCTAIEARKEMEFLMASFRRERQKPQMQTSVAGAEEIHNSKWFTYKSLLFLMDKYRGRGTDDTMNTSESTSTTNLDDTLEHSSAPNSQNASTVSTESTLETSHQYKHREREWWRIQEFKQQCRSCHHVRKERRATQILRADEGEVSWVWSSAGMQWRGKRDIPEKTRRPATSSGTIPAHKNPGVTPSGSEPGSPRRDASELQTFPPTKEVTSFSPSPVFFPPASPQGDFSRASACLCQVVTSKKESRATPRYKPTTLRSTHPSPELTKRPENKITKITRKSLDSLFEIKRDRGGVVVRLLASHPGETVSTPSGVTPGFSNVWDRTGRRHFSADFLGGLPFPSPLHSGDCPRYSHFLLISYQCLDIKSPPKSLYSTEIKLRQNTSQQL</sequence>
<feature type="region of interest" description="Disordered" evidence="1">
    <location>
        <begin position="124"/>
        <end position="166"/>
    </location>
</feature>
<organism evidence="2 3">
    <name type="scientific">Dryococelus australis</name>
    <dbReference type="NCBI Taxonomy" id="614101"/>
    <lineage>
        <taxon>Eukaryota</taxon>
        <taxon>Metazoa</taxon>
        <taxon>Ecdysozoa</taxon>
        <taxon>Arthropoda</taxon>
        <taxon>Hexapoda</taxon>
        <taxon>Insecta</taxon>
        <taxon>Pterygota</taxon>
        <taxon>Neoptera</taxon>
        <taxon>Polyneoptera</taxon>
        <taxon>Phasmatodea</taxon>
        <taxon>Verophasmatodea</taxon>
        <taxon>Anareolatae</taxon>
        <taxon>Phasmatidae</taxon>
        <taxon>Eurycanthinae</taxon>
        <taxon>Dryococelus</taxon>
    </lineage>
</organism>
<dbReference type="Proteomes" id="UP001159363">
    <property type="component" value="Chromosome 5"/>
</dbReference>
<gene>
    <name evidence="2" type="ORF">PR048_017014</name>
</gene>
<evidence type="ECO:0000256" key="1">
    <source>
        <dbReference type="SAM" id="MobiDB-lite"/>
    </source>
</evidence>
<feature type="compositionally biased region" description="Low complexity" evidence="1">
    <location>
        <begin position="126"/>
        <end position="140"/>
    </location>
</feature>
<evidence type="ECO:0000313" key="3">
    <source>
        <dbReference type="Proteomes" id="UP001159363"/>
    </source>
</evidence>
<feature type="region of interest" description="Disordered" evidence="1">
    <location>
        <begin position="309"/>
        <end position="332"/>
    </location>
</feature>
<proteinExistence type="predicted"/>
<protein>
    <submittedName>
        <fullName evidence="2">Uncharacterized protein</fullName>
    </submittedName>
</protein>
<reference evidence="2 3" key="1">
    <citation type="submission" date="2023-02" db="EMBL/GenBank/DDBJ databases">
        <title>LHISI_Scaffold_Assembly.</title>
        <authorList>
            <person name="Stuart O.P."/>
            <person name="Cleave R."/>
            <person name="Magrath M.J.L."/>
            <person name="Mikheyev A.S."/>
        </authorList>
    </citation>
    <scope>NUCLEOTIDE SEQUENCE [LARGE SCALE GENOMIC DNA]</scope>
    <source>
        <strain evidence="2">Daus_M_001</strain>
        <tissue evidence="2">Leg muscle</tissue>
    </source>
</reference>
<keyword evidence="3" id="KW-1185">Reference proteome</keyword>
<evidence type="ECO:0000313" key="2">
    <source>
        <dbReference type="EMBL" id="KAJ8880544.1"/>
    </source>
</evidence>
<name>A0ABQ9H8E5_9NEOP</name>
<feature type="region of interest" description="Disordered" evidence="1">
    <location>
        <begin position="220"/>
        <end position="289"/>
    </location>
</feature>
<feature type="compositionally biased region" description="Polar residues" evidence="1">
    <location>
        <begin position="145"/>
        <end position="154"/>
    </location>
</feature>
<dbReference type="EMBL" id="JARBHB010000006">
    <property type="protein sequence ID" value="KAJ8880544.1"/>
    <property type="molecule type" value="Genomic_DNA"/>
</dbReference>
<accession>A0ABQ9H8E5</accession>
<feature type="compositionally biased region" description="Polar residues" evidence="1">
    <location>
        <begin position="264"/>
        <end position="275"/>
    </location>
</feature>
<comment type="caution">
    <text evidence="2">The sequence shown here is derived from an EMBL/GenBank/DDBJ whole genome shotgun (WGS) entry which is preliminary data.</text>
</comment>
<feature type="compositionally biased region" description="Low complexity" evidence="1">
    <location>
        <begin position="155"/>
        <end position="166"/>
    </location>
</feature>